<keyword evidence="1" id="KW-1133">Transmembrane helix</keyword>
<organism evidence="2">
    <name type="scientific">Shewanella decolorationis</name>
    <dbReference type="NCBI Taxonomy" id="256839"/>
    <lineage>
        <taxon>Bacteria</taxon>
        <taxon>Pseudomonadati</taxon>
        <taxon>Pseudomonadota</taxon>
        <taxon>Gammaproteobacteria</taxon>
        <taxon>Alteromonadales</taxon>
        <taxon>Shewanellaceae</taxon>
        <taxon>Shewanella</taxon>
    </lineage>
</organism>
<sequence length="62" mass="6470">MQHIFSLSNRTYRYLFMVLIIALIGTGLATVALGLLAGDRAGGVGNGAGNEDACLYSGRPGR</sequence>
<gene>
    <name evidence="2" type="ORF">D0436_22875</name>
</gene>
<protein>
    <submittedName>
        <fullName evidence="2">Uncharacterized protein</fullName>
    </submittedName>
</protein>
<accession>A0A5B8R2K4</accession>
<proteinExistence type="predicted"/>
<evidence type="ECO:0000256" key="1">
    <source>
        <dbReference type="SAM" id="Phobius"/>
    </source>
</evidence>
<dbReference type="AlphaFoldDB" id="A0A5B8R2K4"/>
<reference evidence="2" key="1">
    <citation type="journal article" date="2019" name="Ecotoxicol. Environ. Saf.">
        <title>Microbial characterization of heavy metal resistant bacterial strains isolated from an electroplating wastewater treatment plant.</title>
        <authorList>
            <person name="Cai X."/>
            <person name="Zheng X."/>
            <person name="Zhang D."/>
            <person name="Iqbal W."/>
            <person name="Liu C."/>
            <person name="Yang B."/>
            <person name="Zhao X."/>
            <person name="Lu X."/>
            <person name="Mao Y."/>
        </authorList>
    </citation>
    <scope>NUCLEOTIDE SEQUENCE [LARGE SCALE GENOMIC DNA]</scope>
    <source>
        <strain evidence="2">Ni1-3</strain>
    </source>
</reference>
<keyword evidence="1" id="KW-0812">Transmembrane</keyword>
<name>A0A5B8R2K4_9GAMM</name>
<feature type="transmembrane region" description="Helical" evidence="1">
    <location>
        <begin position="12"/>
        <end position="37"/>
    </location>
</feature>
<keyword evidence="1" id="KW-0472">Membrane</keyword>
<evidence type="ECO:0000313" key="2">
    <source>
        <dbReference type="EMBL" id="QDZ93054.1"/>
    </source>
</evidence>
<dbReference type="EMBL" id="CP031775">
    <property type="protein sequence ID" value="QDZ93054.1"/>
    <property type="molecule type" value="Genomic_DNA"/>
</dbReference>